<accession>A0AAV4TAJ8</accession>
<protein>
    <submittedName>
        <fullName evidence="1">Uncharacterized protein</fullName>
    </submittedName>
</protein>
<dbReference type="AlphaFoldDB" id="A0AAV4TAJ8"/>
<dbReference type="EMBL" id="BPLR01010956">
    <property type="protein sequence ID" value="GIY43305.1"/>
    <property type="molecule type" value="Genomic_DNA"/>
</dbReference>
<evidence type="ECO:0000313" key="2">
    <source>
        <dbReference type="Proteomes" id="UP001054945"/>
    </source>
</evidence>
<sequence length="92" mass="10743">MQIDRRHALRSLLLKTGRIDAVVPSVWLTTKPNLSKKLKQLVRNNSFGIMRELEPGLRQNLLYENYMCIIWMHALAPSLLDLNKKVFRPTDL</sequence>
<reference evidence="1 2" key="1">
    <citation type="submission" date="2021-06" db="EMBL/GenBank/DDBJ databases">
        <title>Caerostris extrusa draft genome.</title>
        <authorList>
            <person name="Kono N."/>
            <person name="Arakawa K."/>
        </authorList>
    </citation>
    <scope>NUCLEOTIDE SEQUENCE [LARGE SCALE GENOMIC DNA]</scope>
</reference>
<keyword evidence="2" id="KW-1185">Reference proteome</keyword>
<comment type="caution">
    <text evidence="1">The sequence shown here is derived from an EMBL/GenBank/DDBJ whole genome shotgun (WGS) entry which is preliminary data.</text>
</comment>
<evidence type="ECO:0000313" key="1">
    <source>
        <dbReference type="EMBL" id="GIY43305.1"/>
    </source>
</evidence>
<proteinExistence type="predicted"/>
<dbReference type="Proteomes" id="UP001054945">
    <property type="component" value="Unassembled WGS sequence"/>
</dbReference>
<organism evidence="1 2">
    <name type="scientific">Caerostris extrusa</name>
    <name type="common">Bark spider</name>
    <name type="synonym">Caerostris bankana</name>
    <dbReference type="NCBI Taxonomy" id="172846"/>
    <lineage>
        <taxon>Eukaryota</taxon>
        <taxon>Metazoa</taxon>
        <taxon>Ecdysozoa</taxon>
        <taxon>Arthropoda</taxon>
        <taxon>Chelicerata</taxon>
        <taxon>Arachnida</taxon>
        <taxon>Araneae</taxon>
        <taxon>Araneomorphae</taxon>
        <taxon>Entelegynae</taxon>
        <taxon>Araneoidea</taxon>
        <taxon>Araneidae</taxon>
        <taxon>Caerostris</taxon>
    </lineage>
</organism>
<name>A0AAV4TAJ8_CAEEX</name>
<gene>
    <name evidence="1" type="ORF">CEXT_573931</name>
</gene>